<keyword evidence="1" id="KW-0812">Transmembrane</keyword>
<feature type="transmembrane region" description="Helical" evidence="1">
    <location>
        <begin position="106"/>
        <end position="126"/>
    </location>
</feature>
<protein>
    <submittedName>
        <fullName evidence="2">Uncharacterized protein</fullName>
    </submittedName>
</protein>
<dbReference type="RefSeq" id="WP_114802577.1">
    <property type="nucleotide sequence ID" value="NZ_QQAV01000003.1"/>
</dbReference>
<keyword evidence="1" id="KW-0472">Membrane</keyword>
<proteinExistence type="predicted"/>
<keyword evidence="3" id="KW-1185">Reference proteome</keyword>
<feature type="transmembrane region" description="Helical" evidence="1">
    <location>
        <begin position="46"/>
        <end position="66"/>
    </location>
</feature>
<dbReference type="OrthoDB" id="8910118at2"/>
<feature type="transmembrane region" description="Helical" evidence="1">
    <location>
        <begin position="73"/>
        <end position="94"/>
    </location>
</feature>
<dbReference type="Proteomes" id="UP000255265">
    <property type="component" value="Unassembled WGS sequence"/>
</dbReference>
<gene>
    <name evidence="2" type="ORF">DFR41_10362</name>
</gene>
<dbReference type="AlphaFoldDB" id="A0A370FLY7"/>
<evidence type="ECO:0000256" key="1">
    <source>
        <dbReference type="SAM" id="Phobius"/>
    </source>
</evidence>
<dbReference type="EMBL" id="QQAV01000003">
    <property type="protein sequence ID" value="RDI25906.1"/>
    <property type="molecule type" value="Genomic_DNA"/>
</dbReference>
<evidence type="ECO:0000313" key="3">
    <source>
        <dbReference type="Proteomes" id="UP000255265"/>
    </source>
</evidence>
<sequence>MSPILTSPRFLSRVMALDAASCLLTGAIQCAATAPLSALTGLPSALLGYSGLFLLVYAAAAAWMASRAVSPRVLIALVAIGNLGWALGCLVLLAGGRLQPTALGAAWLGLQAVVVLALAAAQWAGLRATSPRCRPVMQA</sequence>
<evidence type="ECO:0000313" key="2">
    <source>
        <dbReference type="EMBL" id="RDI25906.1"/>
    </source>
</evidence>
<keyword evidence="1" id="KW-1133">Transmembrane helix</keyword>
<accession>A0A370FLY7</accession>
<name>A0A370FLY7_9BURK</name>
<comment type="caution">
    <text evidence="2">The sequence shown here is derived from an EMBL/GenBank/DDBJ whole genome shotgun (WGS) entry which is preliminary data.</text>
</comment>
<reference evidence="2 3" key="1">
    <citation type="submission" date="2018-07" db="EMBL/GenBank/DDBJ databases">
        <title>Genomic Encyclopedia of Type Strains, Phase IV (KMG-IV): sequencing the most valuable type-strain genomes for metagenomic binning, comparative biology and taxonomic classification.</title>
        <authorList>
            <person name="Goeker M."/>
        </authorList>
    </citation>
    <scope>NUCLEOTIDE SEQUENCE [LARGE SCALE GENOMIC DNA]</scope>
    <source>
        <strain evidence="2 3">DSM 21352</strain>
    </source>
</reference>
<organism evidence="2 3">
    <name type="scientific">Pseudacidovorax intermedius</name>
    <dbReference type="NCBI Taxonomy" id="433924"/>
    <lineage>
        <taxon>Bacteria</taxon>
        <taxon>Pseudomonadati</taxon>
        <taxon>Pseudomonadota</taxon>
        <taxon>Betaproteobacteria</taxon>
        <taxon>Burkholderiales</taxon>
        <taxon>Comamonadaceae</taxon>
        <taxon>Pseudacidovorax</taxon>
    </lineage>
</organism>